<dbReference type="InterPro" id="IPR019740">
    <property type="entry name" value="Pyridox_Oxase_CS"/>
</dbReference>
<dbReference type="SUPFAM" id="SSF50475">
    <property type="entry name" value="FMN-binding split barrel"/>
    <property type="match status" value="1"/>
</dbReference>
<dbReference type="PROSITE" id="PS01064">
    <property type="entry name" value="PYRIDOX_OXIDASE"/>
    <property type="match status" value="1"/>
</dbReference>
<evidence type="ECO:0000259" key="10">
    <source>
        <dbReference type="Pfam" id="PF01243"/>
    </source>
</evidence>
<comment type="function">
    <text evidence="7">Catalyzes the oxidation of either pyridoxine 5'-phosphate (PNP) or pyridoxamine 5'-phosphate (PMP) into pyridoxal 5'-phosphate (PLP).</text>
</comment>
<evidence type="ECO:0000313" key="13">
    <source>
        <dbReference type="Proteomes" id="UP000571084"/>
    </source>
</evidence>
<feature type="binding site" evidence="7 8">
    <location>
        <position position="138"/>
    </location>
    <ligand>
        <name>substrate</name>
    </ligand>
</feature>
<comment type="caution">
    <text evidence="12">The sequence shown here is derived from an EMBL/GenBank/DDBJ whole genome shotgun (WGS) entry which is preliminary data.</text>
</comment>
<gene>
    <name evidence="7" type="primary">pdxH</name>
    <name evidence="12" type="ORF">HNR39_002120</name>
</gene>
<feature type="binding site" evidence="7 9">
    <location>
        <position position="89"/>
    </location>
    <ligand>
        <name>FMN</name>
        <dbReference type="ChEBI" id="CHEBI:58210"/>
    </ligand>
</feature>
<dbReference type="Gene3D" id="2.30.110.10">
    <property type="entry name" value="Electron Transport, Fmn-binding Protein, Chain A"/>
    <property type="match status" value="1"/>
</dbReference>
<dbReference type="InterPro" id="IPR011576">
    <property type="entry name" value="Pyridox_Oxase_N"/>
</dbReference>
<dbReference type="GO" id="GO:0008615">
    <property type="term" value="P:pyridoxine biosynthetic process"/>
    <property type="evidence" value="ECO:0007669"/>
    <property type="project" value="UniProtKB-UniRule"/>
</dbReference>
<protein>
    <recommendedName>
        <fullName evidence="7">Pyridoxine/pyridoxamine 5'-phosphate oxidase</fullName>
        <ecNumber evidence="7">1.4.3.5</ecNumber>
    </recommendedName>
    <alternativeName>
        <fullName evidence="7">PNP/PMP oxidase</fullName>
        <shortName evidence="7">PNPOx</shortName>
    </alternativeName>
    <alternativeName>
        <fullName evidence="7">Pyridoxal 5'-phosphate synthase</fullName>
    </alternativeName>
</protein>
<dbReference type="InterPro" id="IPR012349">
    <property type="entry name" value="Split_barrel_FMN-bd"/>
</dbReference>
<feature type="binding site" evidence="7 9">
    <location>
        <begin position="83"/>
        <end position="84"/>
    </location>
    <ligand>
        <name>FMN</name>
        <dbReference type="ChEBI" id="CHEBI:58210"/>
    </ligand>
</feature>
<dbReference type="GO" id="GO:0010181">
    <property type="term" value="F:FMN binding"/>
    <property type="evidence" value="ECO:0007669"/>
    <property type="project" value="UniProtKB-UniRule"/>
</dbReference>
<feature type="binding site" evidence="7 9">
    <location>
        <begin position="68"/>
        <end position="73"/>
    </location>
    <ligand>
        <name>FMN</name>
        <dbReference type="ChEBI" id="CHEBI:58210"/>
    </ligand>
</feature>
<comment type="pathway">
    <text evidence="7">Cofactor metabolism; pyridoxal 5'-phosphate salvage; pyridoxal 5'-phosphate from pyridoxamine 5'-phosphate: step 1/1.</text>
</comment>
<dbReference type="Pfam" id="PF01243">
    <property type="entry name" value="PNPOx_N"/>
    <property type="match status" value="1"/>
</dbReference>
<dbReference type="Pfam" id="PF10590">
    <property type="entry name" value="PNP_phzG_C"/>
    <property type="match status" value="1"/>
</dbReference>
<dbReference type="InterPro" id="IPR019576">
    <property type="entry name" value="Pyridoxamine_oxidase_dimer_C"/>
</dbReference>
<evidence type="ECO:0000256" key="2">
    <source>
        <dbReference type="ARBA" id="ARBA00011738"/>
    </source>
</evidence>
<dbReference type="EC" id="1.4.3.5" evidence="7"/>
<evidence type="ECO:0000256" key="3">
    <source>
        <dbReference type="ARBA" id="ARBA00022630"/>
    </source>
</evidence>
<dbReference type="AlphaFoldDB" id="A0A840RR91"/>
<feature type="domain" description="Pyridoxine 5'-phosphate oxidase dimerisation C-terminal" evidence="11">
    <location>
        <begin position="178"/>
        <end position="219"/>
    </location>
</feature>
<dbReference type="GO" id="GO:0004733">
    <property type="term" value="F:pyridoxamine phosphate oxidase activity"/>
    <property type="evidence" value="ECO:0007669"/>
    <property type="project" value="UniProtKB-UniRule"/>
</dbReference>
<evidence type="ECO:0000256" key="5">
    <source>
        <dbReference type="ARBA" id="ARBA00023002"/>
    </source>
</evidence>
<feature type="binding site" evidence="7 8">
    <location>
        <position position="134"/>
    </location>
    <ligand>
        <name>substrate</name>
    </ligand>
</feature>
<evidence type="ECO:0000256" key="4">
    <source>
        <dbReference type="ARBA" id="ARBA00022643"/>
    </source>
</evidence>
<comment type="subunit">
    <text evidence="2 7">Homodimer.</text>
</comment>
<proteinExistence type="inferred from homology"/>
<evidence type="ECO:0000256" key="7">
    <source>
        <dbReference type="HAMAP-Rule" id="MF_01629"/>
    </source>
</evidence>
<dbReference type="FunFam" id="2.30.110.10:FF:000020">
    <property type="entry name" value="PNPO isoform 11"/>
    <property type="match status" value="1"/>
</dbReference>
<evidence type="ECO:0000259" key="11">
    <source>
        <dbReference type="Pfam" id="PF10590"/>
    </source>
</evidence>
<comment type="catalytic activity">
    <reaction evidence="7">
        <text>pyridoxamine 5'-phosphate + O2 + H2O = pyridoxal 5'-phosphate + H2O2 + NH4(+)</text>
        <dbReference type="Rhea" id="RHEA:15817"/>
        <dbReference type="ChEBI" id="CHEBI:15377"/>
        <dbReference type="ChEBI" id="CHEBI:15379"/>
        <dbReference type="ChEBI" id="CHEBI:16240"/>
        <dbReference type="ChEBI" id="CHEBI:28938"/>
        <dbReference type="ChEBI" id="CHEBI:58451"/>
        <dbReference type="ChEBI" id="CHEBI:597326"/>
        <dbReference type="EC" id="1.4.3.5"/>
    </reaction>
</comment>
<name>A0A840RR91_9BURK</name>
<dbReference type="EMBL" id="JACHHQ010000004">
    <property type="protein sequence ID" value="MBB5200285.1"/>
    <property type="molecule type" value="Genomic_DNA"/>
</dbReference>
<evidence type="ECO:0000256" key="8">
    <source>
        <dbReference type="PIRSR" id="PIRSR000190-1"/>
    </source>
</evidence>
<keyword evidence="5 7" id="KW-0560">Oxidoreductase</keyword>
<dbReference type="NCBIfam" id="NF004231">
    <property type="entry name" value="PRK05679.1"/>
    <property type="match status" value="1"/>
</dbReference>
<evidence type="ECO:0000256" key="6">
    <source>
        <dbReference type="ARBA" id="ARBA00023096"/>
    </source>
</evidence>
<keyword evidence="6 7" id="KW-0664">Pyridoxine biosynthesis</keyword>
<dbReference type="PIRSF" id="PIRSF000190">
    <property type="entry name" value="Pyd_amn-ph_oxd"/>
    <property type="match status" value="1"/>
</dbReference>
<feature type="binding site" evidence="7 9">
    <location>
        <position position="191"/>
    </location>
    <ligand>
        <name>FMN</name>
        <dbReference type="ChEBI" id="CHEBI:58210"/>
    </ligand>
</feature>
<feature type="binding site" evidence="7 9">
    <location>
        <begin position="147"/>
        <end position="148"/>
    </location>
    <ligand>
        <name>FMN</name>
        <dbReference type="ChEBI" id="CHEBI:58210"/>
    </ligand>
</feature>
<dbReference type="UniPathway" id="UPA01068">
    <property type="reaction ID" value="UER00304"/>
</dbReference>
<comment type="pathway">
    <text evidence="7">Cofactor metabolism; pyridoxal 5'-phosphate salvage; pyridoxal 5'-phosphate from pyridoxine 5'-phosphate: step 1/1.</text>
</comment>
<reference evidence="12 13" key="1">
    <citation type="submission" date="2020-08" db="EMBL/GenBank/DDBJ databases">
        <title>Genomic Encyclopedia of Type Strains, Phase IV (KMG-IV): sequencing the most valuable type-strain genomes for metagenomic binning, comparative biology and taxonomic classification.</title>
        <authorList>
            <person name="Goeker M."/>
        </authorList>
    </citation>
    <scope>NUCLEOTIDE SEQUENCE [LARGE SCALE GENOMIC DNA]</scope>
    <source>
        <strain evidence="12 13">DSM 23240</strain>
    </source>
</reference>
<keyword evidence="3 7" id="KW-0285">Flavoprotein</keyword>
<feature type="binding site" evidence="7 8">
    <location>
        <position position="73"/>
    </location>
    <ligand>
        <name>substrate</name>
    </ligand>
</feature>
<keyword evidence="13" id="KW-1185">Reference proteome</keyword>
<evidence type="ECO:0000256" key="1">
    <source>
        <dbReference type="ARBA" id="ARBA00007301"/>
    </source>
</evidence>
<comment type="similarity">
    <text evidence="1 7">Belongs to the pyridoxamine 5'-phosphate oxidase family.</text>
</comment>
<dbReference type="PANTHER" id="PTHR10851">
    <property type="entry name" value="PYRIDOXINE-5-PHOSPHATE OXIDASE"/>
    <property type="match status" value="1"/>
</dbReference>
<comment type="cofactor">
    <cofactor evidence="7 9">
        <name>FMN</name>
        <dbReference type="ChEBI" id="CHEBI:58210"/>
    </cofactor>
    <text evidence="7 9">Binds 1 FMN per subunit.</text>
</comment>
<keyword evidence="4 7" id="KW-0288">FMN</keyword>
<evidence type="ECO:0000256" key="9">
    <source>
        <dbReference type="PIRSR" id="PIRSR000190-2"/>
    </source>
</evidence>
<comment type="catalytic activity">
    <reaction evidence="7">
        <text>pyridoxine 5'-phosphate + O2 = pyridoxal 5'-phosphate + H2O2</text>
        <dbReference type="Rhea" id="RHEA:15149"/>
        <dbReference type="ChEBI" id="CHEBI:15379"/>
        <dbReference type="ChEBI" id="CHEBI:16240"/>
        <dbReference type="ChEBI" id="CHEBI:58589"/>
        <dbReference type="ChEBI" id="CHEBI:597326"/>
        <dbReference type="EC" id="1.4.3.5"/>
    </reaction>
</comment>
<dbReference type="PANTHER" id="PTHR10851:SF0">
    <property type="entry name" value="PYRIDOXINE-5'-PHOSPHATE OXIDASE"/>
    <property type="match status" value="1"/>
</dbReference>
<feature type="binding site" evidence="7 9">
    <location>
        <position position="112"/>
    </location>
    <ligand>
        <name>FMN</name>
        <dbReference type="ChEBI" id="CHEBI:58210"/>
    </ligand>
</feature>
<dbReference type="HAMAP" id="MF_01629">
    <property type="entry name" value="PdxH"/>
    <property type="match status" value="1"/>
</dbReference>
<evidence type="ECO:0000313" key="12">
    <source>
        <dbReference type="EMBL" id="MBB5200285.1"/>
    </source>
</evidence>
<feature type="binding site" evidence="7 9">
    <location>
        <position position="201"/>
    </location>
    <ligand>
        <name>FMN</name>
        <dbReference type="ChEBI" id="CHEBI:58210"/>
    </ligand>
</feature>
<feature type="binding site" evidence="7 9">
    <location>
        <position position="90"/>
    </location>
    <ligand>
        <name>FMN</name>
        <dbReference type="ChEBI" id="CHEBI:58210"/>
    </ligand>
</feature>
<feature type="binding site" evidence="8">
    <location>
        <begin position="15"/>
        <end position="18"/>
    </location>
    <ligand>
        <name>substrate</name>
    </ligand>
</feature>
<dbReference type="InterPro" id="IPR000659">
    <property type="entry name" value="Pyridox_Oxase"/>
</dbReference>
<dbReference type="NCBIfam" id="TIGR00558">
    <property type="entry name" value="pdxH"/>
    <property type="match status" value="1"/>
</dbReference>
<accession>A0A840RR91</accession>
<feature type="domain" description="Pyridoxamine 5'-phosphate oxidase N-terminal" evidence="10">
    <location>
        <begin position="41"/>
        <end position="167"/>
    </location>
</feature>
<feature type="binding site" evidence="7 8">
    <location>
        <begin position="197"/>
        <end position="199"/>
    </location>
    <ligand>
        <name>substrate</name>
    </ligand>
</feature>
<feature type="binding site" evidence="7 8">
    <location>
        <position position="130"/>
    </location>
    <ligand>
        <name>substrate</name>
    </ligand>
</feature>
<sequence length="219" mass="25052">MSDQNTKALSIADLRTDYSHANLSRSDTDPDPMAQFGKWWEEAVQAKIPEPNAMSLATVNAEGKPSSRIVLVKKFDAGGITWFTNYASRKGEELALNPHAALLFHWVELERQVRFEGKVVLVSEADNDVYFASRPLRSQLGAIASDQSQPIANRALLETRFLEAEKKCGEHPQRPKNWGGYKLIPDTVEFWQGRRSRLHDRIVYRLDEYGVWQRERLQP</sequence>
<organism evidence="12 13">
    <name type="scientific">Glaciimonas immobilis</name>
    <dbReference type="NCBI Taxonomy" id="728004"/>
    <lineage>
        <taxon>Bacteria</taxon>
        <taxon>Pseudomonadati</taxon>
        <taxon>Pseudomonadota</taxon>
        <taxon>Betaproteobacteria</taxon>
        <taxon>Burkholderiales</taxon>
        <taxon>Oxalobacteraceae</taxon>
        <taxon>Glaciimonas</taxon>
    </lineage>
</organism>
<dbReference type="Proteomes" id="UP000571084">
    <property type="component" value="Unassembled WGS sequence"/>
</dbReference>